<keyword evidence="1" id="KW-0472">Membrane</keyword>
<name>A0A9J5X7K8_SOLCO</name>
<dbReference type="EMBL" id="JACXVP010000009">
    <property type="protein sequence ID" value="KAG5583842.1"/>
    <property type="molecule type" value="Genomic_DNA"/>
</dbReference>
<evidence type="ECO:0000256" key="1">
    <source>
        <dbReference type="SAM" id="Phobius"/>
    </source>
</evidence>
<evidence type="ECO:0000313" key="3">
    <source>
        <dbReference type="Proteomes" id="UP000824120"/>
    </source>
</evidence>
<feature type="transmembrane region" description="Helical" evidence="1">
    <location>
        <begin position="182"/>
        <end position="203"/>
    </location>
</feature>
<organism evidence="2 3">
    <name type="scientific">Solanum commersonii</name>
    <name type="common">Commerson's wild potato</name>
    <name type="synonym">Commerson's nightshade</name>
    <dbReference type="NCBI Taxonomy" id="4109"/>
    <lineage>
        <taxon>Eukaryota</taxon>
        <taxon>Viridiplantae</taxon>
        <taxon>Streptophyta</taxon>
        <taxon>Embryophyta</taxon>
        <taxon>Tracheophyta</taxon>
        <taxon>Spermatophyta</taxon>
        <taxon>Magnoliopsida</taxon>
        <taxon>eudicotyledons</taxon>
        <taxon>Gunneridae</taxon>
        <taxon>Pentapetalae</taxon>
        <taxon>asterids</taxon>
        <taxon>lamiids</taxon>
        <taxon>Solanales</taxon>
        <taxon>Solanaceae</taxon>
        <taxon>Solanoideae</taxon>
        <taxon>Solaneae</taxon>
        <taxon>Solanum</taxon>
    </lineage>
</organism>
<reference evidence="2 3" key="1">
    <citation type="submission" date="2020-09" db="EMBL/GenBank/DDBJ databases">
        <title>De no assembly of potato wild relative species, Solanum commersonii.</title>
        <authorList>
            <person name="Cho K."/>
        </authorList>
    </citation>
    <scope>NUCLEOTIDE SEQUENCE [LARGE SCALE GENOMIC DNA]</scope>
    <source>
        <strain evidence="2">LZ3.2</strain>
        <tissue evidence="2">Leaf</tissue>
    </source>
</reference>
<keyword evidence="1" id="KW-1133">Transmembrane helix</keyword>
<dbReference type="AlphaFoldDB" id="A0A9J5X7K8"/>
<evidence type="ECO:0000313" key="2">
    <source>
        <dbReference type="EMBL" id="KAG5583842.1"/>
    </source>
</evidence>
<dbReference type="Proteomes" id="UP000824120">
    <property type="component" value="Chromosome 9"/>
</dbReference>
<keyword evidence="1" id="KW-0812">Transmembrane</keyword>
<sequence>MFLFDPAFAICSGQAEACHIFPNMPARLSIKDEFCKTKRGKRAYHTPNKSIKLEKNTTENALHLLDSLESGQLPVIMALWRAPQDTTLAFLFSSIGASTSLGDFFHIFVLHMTYKTIWRNHKATDSTSKMTVTGYGIHGGVKLPDNDKVWRPPAATEVIFTPGSSSTIQGGAERDSSAGGGLSSSCLAVIVLLLFAVSSVSPLQKKIISKQKAVVLIEEGFLVTIPEWKSNSEMYKPPMRVV</sequence>
<gene>
    <name evidence="2" type="ORF">H5410_044276</name>
</gene>
<proteinExistence type="predicted"/>
<accession>A0A9J5X7K8</accession>
<protein>
    <submittedName>
        <fullName evidence="2">Uncharacterized protein</fullName>
    </submittedName>
</protein>
<comment type="caution">
    <text evidence="2">The sequence shown here is derived from an EMBL/GenBank/DDBJ whole genome shotgun (WGS) entry which is preliminary data.</text>
</comment>
<keyword evidence="3" id="KW-1185">Reference proteome</keyword>